<feature type="compositionally biased region" description="Pro residues" evidence="1">
    <location>
        <begin position="71"/>
        <end position="80"/>
    </location>
</feature>
<dbReference type="AlphaFoldDB" id="A0A2K2CQ43"/>
<organism evidence="2">
    <name type="scientific">Brachypodium distachyon</name>
    <name type="common">Purple false brome</name>
    <name type="synonym">Trachynia distachya</name>
    <dbReference type="NCBI Taxonomy" id="15368"/>
    <lineage>
        <taxon>Eukaryota</taxon>
        <taxon>Viridiplantae</taxon>
        <taxon>Streptophyta</taxon>
        <taxon>Embryophyta</taxon>
        <taxon>Tracheophyta</taxon>
        <taxon>Spermatophyta</taxon>
        <taxon>Magnoliopsida</taxon>
        <taxon>Liliopsida</taxon>
        <taxon>Poales</taxon>
        <taxon>Poaceae</taxon>
        <taxon>BOP clade</taxon>
        <taxon>Pooideae</taxon>
        <taxon>Stipodae</taxon>
        <taxon>Brachypodieae</taxon>
        <taxon>Brachypodium</taxon>
    </lineage>
</organism>
<feature type="compositionally biased region" description="Low complexity" evidence="1">
    <location>
        <begin position="170"/>
        <end position="191"/>
    </location>
</feature>
<protein>
    <submittedName>
        <fullName evidence="2 3">Uncharacterized protein</fullName>
    </submittedName>
</protein>
<evidence type="ECO:0000313" key="2">
    <source>
        <dbReference type="EMBL" id="PNT64152.1"/>
    </source>
</evidence>
<feature type="compositionally biased region" description="Low complexity" evidence="1">
    <location>
        <begin position="144"/>
        <end position="155"/>
    </location>
</feature>
<feature type="region of interest" description="Disordered" evidence="1">
    <location>
        <begin position="117"/>
        <end position="221"/>
    </location>
</feature>
<sequence length="221" mass="22752">MAGAPTSLSPRAPSYLASRAASPAPPTTTHDACVARVRLGTTCCPWPALRLPVDVRLPSLHAVARASSSPPRTPSLPAPPSTRAGPRLLLLCSQPALVLRPTPLSFLAAPLRFPVPPDTTSRASLSPALSPCNPLSPSSPPPRVSISPACVASPRRSPPSRRPAPPPFHRAPSTSSQAPPAASLKARAAPLLLPPAPKPRPSPLLAISVKSEAPSQSRPLA</sequence>
<keyword evidence="4" id="KW-1185">Reference proteome</keyword>
<evidence type="ECO:0000313" key="4">
    <source>
        <dbReference type="Proteomes" id="UP000008810"/>
    </source>
</evidence>
<proteinExistence type="predicted"/>
<reference evidence="2 3" key="1">
    <citation type="journal article" date="2010" name="Nature">
        <title>Genome sequencing and analysis of the model grass Brachypodium distachyon.</title>
        <authorList>
            <consortium name="International Brachypodium Initiative"/>
        </authorList>
    </citation>
    <scope>NUCLEOTIDE SEQUENCE [LARGE SCALE GENOMIC DNA]</scope>
    <source>
        <strain evidence="2 3">Bd21</strain>
    </source>
</reference>
<feature type="compositionally biased region" description="Low complexity" evidence="1">
    <location>
        <begin position="9"/>
        <end position="22"/>
    </location>
</feature>
<feature type="region of interest" description="Disordered" evidence="1">
    <location>
        <begin position="63"/>
        <end position="85"/>
    </location>
</feature>
<dbReference type="EMBL" id="CM000883">
    <property type="protein sequence ID" value="PNT64152.1"/>
    <property type="molecule type" value="Genomic_DNA"/>
</dbReference>
<reference evidence="2" key="2">
    <citation type="submission" date="2017-06" db="EMBL/GenBank/DDBJ databases">
        <title>WGS assembly of Brachypodium distachyon.</title>
        <authorList>
            <consortium name="The International Brachypodium Initiative"/>
            <person name="Lucas S."/>
            <person name="Harmon-Smith M."/>
            <person name="Lail K."/>
            <person name="Tice H."/>
            <person name="Grimwood J."/>
            <person name="Bruce D."/>
            <person name="Barry K."/>
            <person name="Shu S."/>
            <person name="Lindquist E."/>
            <person name="Wang M."/>
            <person name="Pitluck S."/>
            <person name="Vogel J.P."/>
            <person name="Garvin D.F."/>
            <person name="Mockler T.C."/>
            <person name="Schmutz J."/>
            <person name="Rokhsar D."/>
            <person name="Bevan M.W."/>
        </authorList>
    </citation>
    <scope>NUCLEOTIDE SEQUENCE</scope>
    <source>
        <strain evidence="2">Bd21</strain>
    </source>
</reference>
<evidence type="ECO:0000313" key="3">
    <source>
        <dbReference type="EnsemblPlants" id="PNT64152"/>
    </source>
</evidence>
<dbReference type="Proteomes" id="UP000008810">
    <property type="component" value="Chromosome 4"/>
</dbReference>
<feature type="region of interest" description="Disordered" evidence="1">
    <location>
        <begin position="1"/>
        <end position="29"/>
    </location>
</feature>
<gene>
    <name evidence="2" type="ORF">BRADI_4g25143v3</name>
</gene>
<feature type="compositionally biased region" description="Pro residues" evidence="1">
    <location>
        <begin position="156"/>
        <end position="169"/>
    </location>
</feature>
<accession>A0A2K2CQ43</accession>
<dbReference type="EnsemblPlants" id="PNT64152">
    <property type="protein sequence ID" value="PNT64152"/>
    <property type="gene ID" value="BRADI_4g25143v3"/>
</dbReference>
<reference evidence="3" key="3">
    <citation type="submission" date="2018-08" db="UniProtKB">
        <authorList>
            <consortium name="EnsemblPlants"/>
        </authorList>
    </citation>
    <scope>IDENTIFICATION</scope>
    <source>
        <strain evidence="3">cv. Bd21</strain>
    </source>
</reference>
<evidence type="ECO:0000256" key="1">
    <source>
        <dbReference type="SAM" id="MobiDB-lite"/>
    </source>
</evidence>
<name>A0A2K2CQ43_BRADI</name>
<feature type="compositionally biased region" description="Low complexity" evidence="1">
    <location>
        <begin position="123"/>
        <end position="136"/>
    </location>
</feature>
<dbReference type="InParanoid" id="A0A2K2CQ43"/>
<dbReference type="Gramene" id="PNT64152">
    <property type="protein sequence ID" value="PNT64152"/>
    <property type="gene ID" value="BRADI_4g25143v3"/>
</dbReference>
<feature type="compositionally biased region" description="Pro residues" evidence="1">
    <location>
        <begin position="192"/>
        <end position="202"/>
    </location>
</feature>